<evidence type="ECO:0000313" key="2">
    <source>
        <dbReference type="EMBL" id="CCI49054.1"/>
    </source>
</evidence>
<dbReference type="EMBL" id="CAIX01000269">
    <property type="protein sequence ID" value="CCI49054.1"/>
    <property type="molecule type" value="Genomic_DNA"/>
</dbReference>
<reference evidence="2 3" key="1">
    <citation type="submission" date="2012-05" db="EMBL/GenBank/DDBJ databases">
        <title>Recombination and specialization in a pathogen metapopulation.</title>
        <authorList>
            <person name="Gardiner A."/>
            <person name="Kemen E."/>
            <person name="Schultz-Larsen T."/>
            <person name="MacLean D."/>
            <person name="Van Oosterhout C."/>
            <person name="Jones J.D.G."/>
        </authorList>
    </citation>
    <scope>NUCLEOTIDE SEQUENCE [LARGE SCALE GENOMIC DNA]</scope>
    <source>
        <strain evidence="2 3">Ac Nc2</strain>
    </source>
</reference>
<gene>
    <name evidence="2" type="ORF">BN9_103080</name>
</gene>
<feature type="region of interest" description="Disordered" evidence="1">
    <location>
        <begin position="1"/>
        <end position="21"/>
    </location>
</feature>
<keyword evidence="3" id="KW-1185">Reference proteome</keyword>
<feature type="non-terminal residue" evidence="2">
    <location>
        <position position="1"/>
    </location>
</feature>
<protein>
    <submittedName>
        <fullName evidence="2">Uncharacterized protein</fullName>
    </submittedName>
</protein>
<accession>A0A024GQ85</accession>
<organism evidence="2 3">
    <name type="scientific">Albugo candida</name>
    <dbReference type="NCBI Taxonomy" id="65357"/>
    <lineage>
        <taxon>Eukaryota</taxon>
        <taxon>Sar</taxon>
        <taxon>Stramenopiles</taxon>
        <taxon>Oomycota</taxon>
        <taxon>Peronosporomycetes</taxon>
        <taxon>Albuginales</taxon>
        <taxon>Albuginaceae</taxon>
        <taxon>Albugo</taxon>
    </lineage>
</organism>
<name>A0A024GQ85_9STRA</name>
<proteinExistence type="predicted"/>
<evidence type="ECO:0000313" key="3">
    <source>
        <dbReference type="Proteomes" id="UP000053237"/>
    </source>
</evidence>
<dbReference type="InParanoid" id="A0A024GQ85"/>
<dbReference type="AlphaFoldDB" id="A0A024GQ85"/>
<dbReference type="Proteomes" id="UP000053237">
    <property type="component" value="Unassembled WGS sequence"/>
</dbReference>
<sequence length="79" mass="8925">SSDKFGISSDDDKVKMSSSQDQDTCAVAHYPPAHFLQSMVIALKSELKGLEVKLAEFTFDNRKLRTQLDRLLQGRCSYQ</sequence>
<evidence type="ECO:0000256" key="1">
    <source>
        <dbReference type="SAM" id="MobiDB-lite"/>
    </source>
</evidence>
<comment type="caution">
    <text evidence="2">The sequence shown here is derived from an EMBL/GenBank/DDBJ whole genome shotgun (WGS) entry which is preliminary data.</text>
</comment>